<dbReference type="InterPro" id="IPR052927">
    <property type="entry name" value="DCC_oxidoreductase"/>
</dbReference>
<dbReference type="PANTHER" id="PTHR33639">
    <property type="entry name" value="THIOL-DISULFIDE OXIDOREDUCTASE DCC"/>
    <property type="match status" value="1"/>
</dbReference>
<dbReference type="Proteomes" id="UP000198384">
    <property type="component" value="Unassembled WGS sequence"/>
</dbReference>
<evidence type="ECO:0000313" key="1">
    <source>
        <dbReference type="EMBL" id="SNR34560.1"/>
    </source>
</evidence>
<dbReference type="GO" id="GO:0015035">
    <property type="term" value="F:protein-disulfide reductase activity"/>
    <property type="evidence" value="ECO:0007669"/>
    <property type="project" value="InterPro"/>
</dbReference>
<dbReference type="EMBL" id="FZNT01000001">
    <property type="protein sequence ID" value="SNR34560.1"/>
    <property type="molecule type" value="Genomic_DNA"/>
</dbReference>
<proteinExistence type="predicted"/>
<name>A0A238VJI7_9FLAO</name>
<organism evidence="1 2">
    <name type="scientific">Lutibacter agarilyticus</name>
    <dbReference type="NCBI Taxonomy" id="1109740"/>
    <lineage>
        <taxon>Bacteria</taxon>
        <taxon>Pseudomonadati</taxon>
        <taxon>Bacteroidota</taxon>
        <taxon>Flavobacteriia</taxon>
        <taxon>Flavobacteriales</taxon>
        <taxon>Flavobacteriaceae</taxon>
        <taxon>Lutibacter</taxon>
    </lineage>
</organism>
<protein>
    <submittedName>
        <fullName evidence="1">Predicted thiol-disulfide oxidoreductase YuxK, DCC family</fullName>
    </submittedName>
</protein>
<sequence length="136" mass="15515">MNNIKNKSIILFDGVCNLCNASVNFIIKHDKKERFIFASLQSDAAKEILLHFPAKKNKLDSVLLVENNVIYDKSTAALLISSKLSGGFKLVSIFKLIPKFIRDAIYDFIAKNRYAWFGKKETCMLPAPEIKNRFLE</sequence>
<dbReference type="InterPro" id="IPR007263">
    <property type="entry name" value="DCC1-like"/>
</dbReference>
<keyword evidence="2" id="KW-1185">Reference proteome</keyword>
<evidence type="ECO:0000313" key="2">
    <source>
        <dbReference type="Proteomes" id="UP000198384"/>
    </source>
</evidence>
<dbReference type="RefSeq" id="WP_089380177.1">
    <property type="nucleotide sequence ID" value="NZ_FZNT01000001.1"/>
</dbReference>
<reference evidence="1 2" key="1">
    <citation type="submission" date="2017-06" db="EMBL/GenBank/DDBJ databases">
        <authorList>
            <person name="Kim H.J."/>
            <person name="Triplett B.A."/>
        </authorList>
    </citation>
    <scope>NUCLEOTIDE SEQUENCE [LARGE SCALE GENOMIC DNA]</scope>
    <source>
        <strain evidence="1 2">DSM 29150</strain>
    </source>
</reference>
<gene>
    <name evidence="1" type="ORF">SAMN06265371_101542</name>
</gene>
<accession>A0A238VJI7</accession>
<dbReference type="PANTHER" id="PTHR33639:SF2">
    <property type="entry name" value="DUF393 DOMAIN-CONTAINING PROTEIN"/>
    <property type="match status" value="1"/>
</dbReference>
<dbReference type="OrthoDB" id="9785438at2"/>
<dbReference type="Pfam" id="PF04134">
    <property type="entry name" value="DCC1-like"/>
    <property type="match status" value="1"/>
</dbReference>
<dbReference type="AlphaFoldDB" id="A0A238VJI7"/>